<name>A0ABP0E3J2_9PEZI</name>
<proteinExistence type="predicted"/>
<evidence type="ECO:0000313" key="2">
    <source>
        <dbReference type="Proteomes" id="UP001642501"/>
    </source>
</evidence>
<evidence type="ECO:0000313" key="1">
    <source>
        <dbReference type="EMBL" id="CAK7275151.1"/>
    </source>
</evidence>
<keyword evidence="2" id="KW-1185">Reference proteome</keyword>
<reference evidence="1 2" key="1">
    <citation type="submission" date="2024-01" db="EMBL/GenBank/DDBJ databases">
        <authorList>
            <person name="Allen C."/>
            <person name="Tagirdzhanova G."/>
        </authorList>
    </citation>
    <scope>NUCLEOTIDE SEQUENCE [LARGE SCALE GENOMIC DNA]</scope>
    <source>
        <strain evidence="1 2">CBS 573.63</strain>
    </source>
</reference>
<organism evidence="1 2">
    <name type="scientific">Sporothrix epigloea</name>
    <dbReference type="NCBI Taxonomy" id="1892477"/>
    <lineage>
        <taxon>Eukaryota</taxon>
        <taxon>Fungi</taxon>
        <taxon>Dikarya</taxon>
        <taxon>Ascomycota</taxon>
        <taxon>Pezizomycotina</taxon>
        <taxon>Sordariomycetes</taxon>
        <taxon>Sordariomycetidae</taxon>
        <taxon>Ophiostomatales</taxon>
        <taxon>Ophiostomataceae</taxon>
        <taxon>Sporothrix</taxon>
    </lineage>
</organism>
<dbReference type="Proteomes" id="UP001642501">
    <property type="component" value="Unassembled WGS sequence"/>
</dbReference>
<sequence length="147" mass="16551">PIEELESYDRAMKALCGGDTRGWGPAEVAHRRSGLRIRTGQLFTIRADKPEDLPSMELLQIQWNLKRIAAMSGAADVYEDLEDDDFDHDGNYAFRVYDSEVDDEVIFKENEADAINQQSGNTSKTDELGVSRSLIKARRAFPNVPQC</sequence>
<comment type="caution">
    <text evidence="1">The sequence shown here is derived from an EMBL/GenBank/DDBJ whole genome shotgun (WGS) entry which is preliminary data.</text>
</comment>
<protein>
    <submittedName>
        <fullName evidence="1">Uncharacterized protein</fullName>
    </submittedName>
</protein>
<gene>
    <name evidence="1" type="ORF">SEPCBS57363_006534</name>
</gene>
<dbReference type="EMBL" id="CAWUOM010000204">
    <property type="protein sequence ID" value="CAK7275151.1"/>
    <property type="molecule type" value="Genomic_DNA"/>
</dbReference>
<accession>A0ABP0E3J2</accession>
<feature type="non-terminal residue" evidence="1">
    <location>
        <position position="1"/>
    </location>
</feature>